<reference evidence="7" key="1">
    <citation type="journal article" date="2019" name="Plant J.">
        <title>Chlorella vulgaris genome assembly and annotation reveals the molecular basis for metabolic acclimation to high light conditions.</title>
        <authorList>
            <person name="Cecchin M."/>
            <person name="Marcolungo L."/>
            <person name="Rossato M."/>
            <person name="Girolomoni L."/>
            <person name="Cosentino E."/>
            <person name="Cuine S."/>
            <person name="Li-Beisson Y."/>
            <person name="Delledonne M."/>
            <person name="Ballottari M."/>
        </authorList>
    </citation>
    <scope>NUCLEOTIDE SEQUENCE</scope>
    <source>
        <strain evidence="7">211/11P</strain>
    </source>
</reference>
<dbReference type="Gene3D" id="6.10.330.20">
    <property type="match status" value="1"/>
</dbReference>
<dbReference type="InterPro" id="IPR038340">
    <property type="entry name" value="MRP-L47_sf"/>
</dbReference>
<keyword evidence="8" id="KW-1185">Reference proteome</keyword>
<proteinExistence type="inferred from homology"/>
<evidence type="ECO:0000313" key="7">
    <source>
        <dbReference type="EMBL" id="KAI3425296.1"/>
    </source>
</evidence>
<dbReference type="SUPFAM" id="SSF46561">
    <property type="entry name" value="Ribosomal protein L29 (L29p)"/>
    <property type="match status" value="1"/>
</dbReference>
<dbReference type="InterPro" id="IPR010729">
    <property type="entry name" value="Ribosomal_uL29_mit"/>
</dbReference>
<comment type="similarity">
    <text evidence="2">Belongs to the universal ribosomal protein uL29 family.</text>
</comment>
<sequence length="135" mass="15587">MLVRSLQAALPALLPRSAAALSTSSARRGLEELIVLPPKEDAQLPTSGRTWEAADLRKKSWDDLHKLWFVLLKERTRLQAEKAMYRQQQQRMPNVTRVAKVRKAMCRIKLVLSERIKEHEDPNIRMELKAFIDGM</sequence>
<accession>A0A9D4TH53</accession>
<keyword evidence="4" id="KW-0496">Mitochondrion</keyword>
<dbReference type="GO" id="GO:0032543">
    <property type="term" value="P:mitochondrial translation"/>
    <property type="evidence" value="ECO:0007669"/>
    <property type="project" value="TreeGrafter"/>
</dbReference>
<dbReference type="AlphaFoldDB" id="A0A9D4TH53"/>
<protein>
    <recommendedName>
        <fullName evidence="6">Large ribosomal subunit protein uL29m</fullName>
    </recommendedName>
</protein>
<gene>
    <name evidence="7" type="ORF">D9Q98_009062</name>
</gene>
<dbReference type="InterPro" id="IPR036049">
    <property type="entry name" value="Ribosomal_uL29_sf"/>
</dbReference>
<dbReference type="GO" id="GO:0005762">
    <property type="term" value="C:mitochondrial large ribosomal subunit"/>
    <property type="evidence" value="ECO:0007669"/>
    <property type="project" value="TreeGrafter"/>
</dbReference>
<dbReference type="OrthoDB" id="270763at2759"/>
<evidence type="ECO:0000313" key="8">
    <source>
        <dbReference type="Proteomes" id="UP001055712"/>
    </source>
</evidence>
<dbReference type="PANTHER" id="PTHR21183:SF18">
    <property type="entry name" value="LARGE RIBOSOMAL SUBUNIT PROTEIN UL29M"/>
    <property type="match status" value="1"/>
</dbReference>
<dbReference type="PANTHER" id="PTHR21183">
    <property type="entry name" value="RIBOSOMAL PROTEIN L47, MITOCHONDRIAL-RELATED"/>
    <property type="match status" value="1"/>
</dbReference>
<keyword evidence="5" id="KW-0687">Ribonucleoprotein</keyword>
<evidence type="ECO:0000256" key="4">
    <source>
        <dbReference type="ARBA" id="ARBA00023128"/>
    </source>
</evidence>
<evidence type="ECO:0000256" key="6">
    <source>
        <dbReference type="ARBA" id="ARBA00035289"/>
    </source>
</evidence>
<evidence type="ECO:0000256" key="1">
    <source>
        <dbReference type="ARBA" id="ARBA00004173"/>
    </source>
</evidence>
<organism evidence="7 8">
    <name type="scientific">Chlorella vulgaris</name>
    <name type="common">Green alga</name>
    <dbReference type="NCBI Taxonomy" id="3077"/>
    <lineage>
        <taxon>Eukaryota</taxon>
        <taxon>Viridiplantae</taxon>
        <taxon>Chlorophyta</taxon>
        <taxon>core chlorophytes</taxon>
        <taxon>Trebouxiophyceae</taxon>
        <taxon>Chlorellales</taxon>
        <taxon>Chlorellaceae</taxon>
        <taxon>Chlorella clade</taxon>
        <taxon>Chlorella</taxon>
    </lineage>
</organism>
<keyword evidence="3" id="KW-0689">Ribosomal protein</keyword>
<comment type="caution">
    <text evidence="7">The sequence shown here is derived from an EMBL/GenBank/DDBJ whole genome shotgun (WGS) entry which is preliminary data.</text>
</comment>
<evidence type="ECO:0000256" key="3">
    <source>
        <dbReference type="ARBA" id="ARBA00022980"/>
    </source>
</evidence>
<dbReference type="Proteomes" id="UP001055712">
    <property type="component" value="Unassembled WGS sequence"/>
</dbReference>
<evidence type="ECO:0000256" key="2">
    <source>
        <dbReference type="ARBA" id="ARBA00009254"/>
    </source>
</evidence>
<dbReference type="Pfam" id="PF06984">
    <property type="entry name" value="MRP-L47"/>
    <property type="match status" value="1"/>
</dbReference>
<dbReference type="GO" id="GO:0003735">
    <property type="term" value="F:structural constituent of ribosome"/>
    <property type="evidence" value="ECO:0007669"/>
    <property type="project" value="InterPro"/>
</dbReference>
<evidence type="ECO:0000256" key="5">
    <source>
        <dbReference type="ARBA" id="ARBA00023274"/>
    </source>
</evidence>
<name>A0A9D4TH53_CHLVU</name>
<dbReference type="EMBL" id="SIDB01000012">
    <property type="protein sequence ID" value="KAI3425296.1"/>
    <property type="molecule type" value="Genomic_DNA"/>
</dbReference>
<comment type="subcellular location">
    <subcellularLocation>
        <location evidence="1">Mitochondrion</location>
    </subcellularLocation>
</comment>
<reference evidence="7" key="2">
    <citation type="submission" date="2020-11" db="EMBL/GenBank/DDBJ databases">
        <authorList>
            <person name="Cecchin M."/>
            <person name="Marcolungo L."/>
            <person name="Rossato M."/>
            <person name="Girolomoni L."/>
            <person name="Cosentino E."/>
            <person name="Cuine S."/>
            <person name="Li-Beisson Y."/>
            <person name="Delledonne M."/>
            <person name="Ballottari M."/>
        </authorList>
    </citation>
    <scope>NUCLEOTIDE SEQUENCE</scope>
    <source>
        <strain evidence="7">211/11P</strain>
        <tissue evidence="7">Whole cell</tissue>
    </source>
</reference>